<protein>
    <submittedName>
        <fullName evidence="1">Uncharacterized protein</fullName>
    </submittedName>
</protein>
<accession>X1LN18</accession>
<reference evidence="1" key="1">
    <citation type="journal article" date="2014" name="Front. Microbiol.">
        <title>High frequency of phylogenetically diverse reductive dehalogenase-homologous genes in deep subseafloor sedimentary metagenomes.</title>
        <authorList>
            <person name="Kawai M."/>
            <person name="Futagami T."/>
            <person name="Toyoda A."/>
            <person name="Takaki Y."/>
            <person name="Nishi S."/>
            <person name="Hori S."/>
            <person name="Arai W."/>
            <person name="Tsubouchi T."/>
            <person name="Morono Y."/>
            <person name="Uchiyama I."/>
            <person name="Ito T."/>
            <person name="Fujiyama A."/>
            <person name="Inagaki F."/>
            <person name="Takami H."/>
        </authorList>
    </citation>
    <scope>NUCLEOTIDE SEQUENCE</scope>
    <source>
        <strain evidence="1">Expedition CK06-06</strain>
    </source>
</reference>
<sequence>RDDRYINPFVFAKILPATSQANVTDFELFG</sequence>
<feature type="non-terminal residue" evidence="1">
    <location>
        <position position="1"/>
    </location>
</feature>
<comment type="caution">
    <text evidence="1">The sequence shown here is derived from an EMBL/GenBank/DDBJ whole genome shotgun (WGS) entry which is preliminary data.</text>
</comment>
<name>X1LN18_9ZZZZ</name>
<organism evidence="1">
    <name type="scientific">marine sediment metagenome</name>
    <dbReference type="NCBI Taxonomy" id="412755"/>
    <lineage>
        <taxon>unclassified sequences</taxon>
        <taxon>metagenomes</taxon>
        <taxon>ecological metagenomes</taxon>
    </lineage>
</organism>
<evidence type="ECO:0000313" key="1">
    <source>
        <dbReference type="EMBL" id="GAH95508.1"/>
    </source>
</evidence>
<dbReference type="EMBL" id="BARU01048342">
    <property type="protein sequence ID" value="GAH95508.1"/>
    <property type="molecule type" value="Genomic_DNA"/>
</dbReference>
<dbReference type="AlphaFoldDB" id="X1LN18"/>
<proteinExistence type="predicted"/>
<gene>
    <name evidence="1" type="ORF">S03H2_71909</name>
</gene>